<gene>
    <name evidence="2" type="ORF">SAMN05660860_01492</name>
</gene>
<proteinExistence type="predicted"/>
<evidence type="ECO:0000256" key="1">
    <source>
        <dbReference type="SAM" id="SignalP"/>
    </source>
</evidence>
<dbReference type="Proteomes" id="UP000182146">
    <property type="component" value="Unassembled WGS sequence"/>
</dbReference>
<sequence>MKMHKWIAVFVGVAVFSVAGISKAPAANLDVSGDVYIGYFDKYLWRGFDLSGGKPVFQPGIDVGVGGFTFSYWSNIQQNDGELTETDITIDYTFSPHELVSLSVGNIFYNLNDVSQTGVKDTNELYVSAALDTLLAPTLTIYWDYDEADSDGLFFSLSAGHSLALMDELSVNLGALISFNQASDYAVGAYRDFHNYELGISADYALTEQLVISPSFMFSSGISGPAKRAIDSEILAGINLAFSF</sequence>
<dbReference type="EMBL" id="FNGU01000003">
    <property type="protein sequence ID" value="SDL94225.1"/>
    <property type="molecule type" value="Genomic_DNA"/>
</dbReference>
<reference evidence="2 3" key="1">
    <citation type="submission" date="2016-10" db="EMBL/GenBank/DDBJ databases">
        <authorList>
            <person name="de Groot N.N."/>
        </authorList>
    </citation>
    <scope>NUCLEOTIDE SEQUENCE [LARGE SCALE GENOMIC DNA]</scope>
    <source>
        <strain evidence="2 3">DSM 17813</strain>
    </source>
</reference>
<feature type="signal peptide" evidence="1">
    <location>
        <begin position="1"/>
        <end position="26"/>
    </location>
</feature>
<keyword evidence="1" id="KW-0732">Signal</keyword>
<dbReference type="STRING" id="392333.SAMN05660860_01492"/>
<protein>
    <recommendedName>
        <fullName evidence="4">MetA-pathway of phenol degradation</fullName>
    </recommendedName>
</protein>
<dbReference type="AlphaFoldDB" id="A0A1G9P7S6"/>
<organism evidence="2 3">
    <name type="scientific">Geoalkalibacter ferrihydriticus</name>
    <dbReference type="NCBI Taxonomy" id="392333"/>
    <lineage>
        <taxon>Bacteria</taxon>
        <taxon>Pseudomonadati</taxon>
        <taxon>Thermodesulfobacteriota</taxon>
        <taxon>Desulfuromonadia</taxon>
        <taxon>Desulfuromonadales</taxon>
        <taxon>Geoalkalibacteraceae</taxon>
        <taxon>Geoalkalibacter</taxon>
    </lineage>
</organism>
<evidence type="ECO:0000313" key="3">
    <source>
        <dbReference type="Proteomes" id="UP000182146"/>
    </source>
</evidence>
<feature type="chain" id="PRO_5010321535" description="MetA-pathway of phenol degradation" evidence="1">
    <location>
        <begin position="27"/>
        <end position="244"/>
    </location>
</feature>
<accession>A0A1G9P7S6</accession>
<dbReference type="RefSeq" id="WP_082048000.1">
    <property type="nucleotide sequence ID" value="NZ_FNGU01000003.1"/>
</dbReference>
<evidence type="ECO:0008006" key="4">
    <source>
        <dbReference type="Google" id="ProtNLM"/>
    </source>
</evidence>
<name>A0A1G9P7S6_9BACT</name>
<evidence type="ECO:0000313" key="2">
    <source>
        <dbReference type="EMBL" id="SDL94225.1"/>
    </source>
</evidence>